<name>A0AAE1TU24_9EUCA</name>
<feature type="compositionally biased region" description="Low complexity" evidence="1">
    <location>
        <begin position="111"/>
        <end position="123"/>
    </location>
</feature>
<keyword evidence="4" id="KW-1185">Reference proteome</keyword>
<dbReference type="AlphaFoldDB" id="A0AAE1TU24"/>
<feature type="region of interest" description="Disordered" evidence="1">
    <location>
        <begin position="107"/>
        <end position="166"/>
    </location>
</feature>
<dbReference type="EMBL" id="JAWZYT010003442">
    <property type="protein sequence ID" value="KAK4298413.1"/>
    <property type="molecule type" value="Genomic_DNA"/>
</dbReference>
<comment type="caution">
    <text evidence="3">The sequence shown here is derived from an EMBL/GenBank/DDBJ whole genome shotgun (WGS) entry which is preliminary data.</text>
</comment>
<feature type="compositionally biased region" description="Basic residues" evidence="1">
    <location>
        <begin position="125"/>
        <end position="139"/>
    </location>
</feature>
<reference evidence="3" key="1">
    <citation type="submission" date="2023-11" db="EMBL/GenBank/DDBJ databases">
        <title>Genome assemblies of two species of porcelain crab, Petrolisthes cinctipes and Petrolisthes manimaculis (Anomura: Porcellanidae).</title>
        <authorList>
            <person name="Angst P."/>
        </authorList>
    </citation>
    <scope>NUCLEOTIDE SEQUENCE</scope>
    <source>
        <strain evidence="3">PB745_02</strain>
        <tissue evidence="3">Gill</tissue>
    </source>
</reference>
<evidence type="ECO:0000313" key="3">
    <source>
        <dbReference type="EMBL" id="KAK4298413.1"/>
    </source>
</evidence>
<organism evidence="3 4">
    <name type="scientific">Petrolisthes manimaculis</name>
    <dbReference type="NCBI Taxonomy" id="1843537"/>
    <lineage>
        <taxon>Eukaryota</taxon>
        <taxon>Metazoa</taxon>
        <taxon>Ecdysozoa</taxon>
        <taxon>Arthropoda</taxon>
        <taxon>Crustacea</taxon>
        <taxon>Multicrustacea</taxon>
        <taxon>Malacostraca</taxon>
        <taxon>Eumalacostraca</taxon>
        <taxon>Eucarida</taxon>
        <taxon>Decapoda</taxon>
        <taxon>Pleocyemata</taxon>
        <taxon>Anomura</taxon>
        <taxon>Galatheoidea</taxon>
        <taxon>Porcellanidae</taxon>
        <taxon>Petrolisthes</taxon>
    </lineage>
</organism>
<sequence length="177" mass="19218">MYADTALLHAHAQTHTFSHAPVLDRLCLHSRLGCVLAGGLRVGGAPHYYHHHPQQQQQHQHQHHNTPQSFLTSSPSQVSAEAAVFVAVIVVFYAAIILILLGTNMRNPRPSSSSSSSSSTSSSKRPGRPRTRCKSKHHQVVLDPRSGSISTQRTSKKKTKQLQSPTVQLAAVGAQSV</sequence>
<feature type="transmembrane region" description="Helical" evidence="2">
    <location>
        <begin position="82"/>
        <end position="101"/>
    </location>
</feature>
<keyword evidence="2" id="KW-0812">Transmembrane</keyword>
<evidence type="ECO:0000256" key="2">
    <source>
        <dbReference type="SAM" id="Phobius"/>
    </source>
</evidence>
<evidence type="ECO:0000313" key="4">
    <source>
        <dbReference type="Proteomes" id="UP001292094"/>
    </source>
</evidence>
<evidence type="ECO:0000256" key="1">
    <source>
        <dbReference type="SAM" id="MobiDB-lite"/>
    </source>
</evidence>
<dbReference type="Proteomes" id="UP001292094">
    <property type="component" value="Unassembled WGS sequence"/>
</dbReference>
<keyword evidence="2" id="KW-1133">Transmembrane helix</keyword>
<accession>A0AAE1TU24</accession>
<proteinExistence type="predicted"/>
<protein>
    <submittedName>
        <fullName evidence="3">Uncharacterized protein</fullName>
    </submittedName>
</protein>
<feature type="region of interest" description="Disordered" evidence="1">
    <location>
        <begin position="47"/>
        <end position="73"/>
    </location>
</feature>
<gene>
    <name evidence="3" type="ORF">Pmani_029243</name>
</gene>
<keyword evidence="2" id="KW-0472">Membrane</keyword>